<protein>
    <submittedName>
        <fullName evidence="1">Uncharacterized protein</fullName>
    </submittedName>
</protein>
<sequence>MVVQCAFHDLIHFPSGSDVARINPDLLATTSDGIKSQPIIEVNICYHRNRALFAKVGKVIMIFISGIGKPDDITTHGVEGSDTSYQLLEFTVLVRNGTVIHGLYQNRQASSQKFSPDHDVMVTCHQQSPCVPFSLYSEVSVLLSFCYTFVKQNITDPIPSSTF</sequence>
<reference evidence="1" key="1">
    <citation type="submission" date="2019-08" db="EMBL/GenBank/DDBJ databases">
        <authorList>
            <person name="Kucharzyk K."/>
            <person name="Murdoch R.W."/>
            <person name="Higgins S."/>
            <person name="Loffler F."/>
        </authorList>
    </citation>
    <scope>NUCLEOTIDE SEQUENCE</scope>
</reference>
<accession>A0A645EUB8</accession>
<comment type="caution">
    <text evidence="1">The sequence shown here is derived from an EMBL/GenBank/DDBJ whole genome shotgun (WGS) entry which is preliminary data.</text>
</comment>
<dbReference type="EMBL" id="VSSQ01051525">
    <property type="protein sequence ID" value="MPN05621.1"/>
    <property type="molecule type" value="Genomic_DNA"/>
</dbReference>
<dbReference type="AlphaFoldDB" id="A0A645EUB8"/>
<name>A0A645EUB8_9ZZZZ</name>
<organism evidence="1">
    <name type="scientific">bioreactor metagenome</name>
    <dbReference type="NCBI Taxonomy" id="1076179"/>
    <lineage>
        <taxon>unclassified sequences</taxon>
        <taxon>metagenomes</taxon>
        <taxon>ecological metagenomes</taxon>
    </lineage>
</organism>
<gene>
    <name evidence="1" type="ORF">SDC9_152872</name>
</gene>
<proteinExistence type="predicted"/>
<evidence type="ECO:0000313" key="1">
    <source>
        <dbReference type="EMBL" id="MPN05621.1"/>
    </source>
</evidence>